<dbReference type="PANTHER" id="PTHR13231">
    <property type="entry name" value="MITOCHONDRIAL RIBOSOMAL PROTEIN S31"/>
    <property type="match status" value="1"/>
</dbReference>
<dbReference type="Pfam" id="PF15433">
    <property type="entry name" value="MRP-S31"/>
    <property type="match status" value="1"/>
</dbReference>
<sequence length="467" mass="54124">MLPLYRLSKCNIKLPNQILFQWIKISMRLSSTSSSDSSDSSDSDSDTEKTKPKVTPINSTSPTNMVMDQHNLESFLSNMMEKRKLQKTVEVAMQPKKKKSEHKLKSDKDIPFENKIINAAKDVAEQFGGDKTKTTSDLLDKVLTSRVKALKAEQVKIQKNIESEELPKQNIQNHQNKYSKKKSIIQSLLNEYNKQPVKVKDSVSKQLLNSPEAHEKQLQYTAKEKPIDQYIKQPAEIVENSISRQLLNSAKISEKQLQYTDKEQPLNEYNKQEVKKVVENSISRQLLNKAKSFQIYNTNEKTGRGRLEYIDLWNGKPSPIFENMNAASSNIPELKTWTALEQRELKALITNPPANVFQELILWTEQGKLWKFPIDNEQGMEEEQNVHFSEHVFMERHLKGWCPDLGPIRHFMELVCVGLSKNPYLTVQEKIQHIMWYKEYFKSKQDLLQEIGAIQEPFPDKVKEITE</sequence>
<feature type="compositionally biased region" description="Polar residues" evidence="9">
    <location>
        <begin position="56"/>
        <end position="65"/>
    </location>
</feature>
<comment type="similarity">
    <text evidence="2">Belongs to the mitochondrion-specific ribosomal protein mS31 family.</text>
</comment>
<evidence type="ECO:0000313" key="10">
    <source>
        <dbReference type="EMBL" id="KAL0125566.1"/>
    </source>
</evidence>
<reference evidence="10 11" key="1">
    <citation type="submission" date="2023-03" db="EMBL/GenBank/DDBJ databases">
        <title>High recombination rates correlate with genetic variation in Cardiocondyla obscurior ants.</title>
        <authorList>
            <person name="Errbii M."/>
        </authorList>
    </citation>
    <scope>NUCLEOTIDE SEQUENCE [LARGE SCALE GENOMIC DNA]</scope>
    <source>
        <strain evidence="10">Alpha-2009</strain>
        <tissue evidence="10">Whole body</tissue>
    </source>
</reference>
<keyword evidence="4" id="KW-0689">Ribosomal protein</keyword>
<gene>
    <name evidence="10" type="ORF">PUN28_004586</name>
</gene>
<evidence type="ECO:0000256" key="2">
    <source>
        <dbReference type="ARBA" id="ARBA00011057"/>
    </source>
</evidence>
<name>A0AAW2GHK7_9HYME</name>
<dbReference type="AlphaFoldDB" id="A0AAW2GHK7"/>
<feature type="region of interest" description="Disordered" evidence="9">
    <location>
        <begin position="31"/>
        <end position="65"/>
    </location>
</feature>
<organism evidence="10 11">
    <name type="scientific">Cardiocondyla obscurior</name>
    <dbReference type="NCBI Taxonomy" id="286306"/>
    <lineage>
        <taxon>Eukaryota</taxon>
        <taxon>Metazoa</taxon>
        <taxon>Ecdysozoa</taxon>
        <taxon>Arthropoda</taxon>
        <taxon>Hexapoda</taxon>
        <taxon>Insecta</taxon>
        <taxon>Pterygota</taxon>
        <taxon>Neoptera</taxon>
        <taxon>Endopterygota</taxon>
        <taxon>Hymenoptera</taxon>
        <taxon>Apocrita</taxon>
        <taxon>Aculeata</taxon>
        <taxon>Formicoidea</taxon>
        <taxon>Formicidae</taxon>
        <taxon>Myrmicinae</taxon>
        <taxon>Cardiocondyla</taxon>
    </lineage>
</organism>
<evidence type="ECO:0000256" key="6">
    <source>
        <dbReference type="ARBA" id="ARBA00023274"/>
    </source>
</evidence>
<evidence type="ECO:0000256" key="3">
    <source>
        <dbReference type="ARBA" id="ARBA00022946"/>
    </source>
</evidence>
<dbReference type="Proteomes" id="UP001430953">
    <property type="component" value="Unassembled WGS sequence"/>
</dbReference>
<evidence type="ECO:0000256" key="9">
    <source>
        <dbReference type="SAM" id="MobiDB-lite"/>
    </source>
</evidence>
<evidence type="ECO:0000256" key="4">
    <source>
        <dbReference type="ARBA" id="ARBA00022980"/>
    </source>
</evidence>
<proteinExistence type="inferred from homology"/>
<comment type="caution">
    <text evidence="10">The sequence shown here is derived from an EMBL/GenBank/DDBJ whole genome shotgun (WGS) entry which is preliminary data.</text>
</comment>
<keyword evidence="5" id="KW-0496">Mitochondrion</keyword>
<dbReference type="GO" id="GO:0005763">
    <property type="term" value="C:mitochondrial small ribosomal subunit"/>
    <property type="evidence" value="ECO:0007669"/>
    <property type="project" value="InterPro"/>
</dbReference>
<dbReference type="PANTHER" id="PTHR13231:SF3">
    <property type="entry name" value="SMALL RIBOSOMAL SUBUNIT PROTEIN MS31"/>
    <property type="match status" value="1"/>
</dbReference>
<accession>A0AAW2GHK7</accession>
<dbReference type="EMBL" id="JADYXP020000004">
    <property type="protein sequence ID" value="KAL0125566.1"/>
    <property type="molecule type" value="Genomic_DNA"/>
</dbReference>
<evidence type="ECO:0000256" key="5">
    <source>
        <dbReference type="ARBA" id="ARBA00023128"/>
    </source>
</evidence>
<evidence type="ECO:0000256" key="8">
    <source>
        <dbReference type="ARBA" id="ARBA00035363"/>
    </source>
</evidence>
<evidence type="ECO:0000256" key="7">
    <source>
        <dbReference type="ARBA" id="ARBA00035133"/>
    </source>
</evidence>
<dbReference type="InterPro" id="IPR026299">
    <property type="entry name" value="MRP-S31"/>
</dbReference>
<protein>
    <recommendedName>
        <fullName evidence="7">Small ribosomal subunit protein mS31</fullName>
    </recommendedName>
    <alternativeName>
        <fullName evidence="8">28S ribosomal protein S31, mitochondrial</fullName>
    </alternativeName>
</protein>
<evidence type="ECO:0000313" key="11">
    <source>
        <dbReference type="Proteomes" id="UP001430953"/>
    </source>
</evidence>
<dbReference type="GO" id="GO:0003735">
    <property type="term" value="F:structural constituent of ribosome"/>
    <property type="evidence" value="ECO:0007669"/>
    <property type="project" value="InterPro"/>
</dbReference>
<keyword evidence="11" id="KW-1185">Reference proteome</keyword>
<comment type="subcellular location">
    <subcellularLocation>
        <location evidence="1">Mitochondrion</location>
    </subcellularLocation>
</comment>
<keyword evidence="3" id="KW-0809">Transit peptide</keyword>
<keyword evidence="6" id="KW-0687">Ribonucleoprotein</keyword>
<evidence type="ECO:0000256" key="1">
    <source>
        <dbReference type="ARBA" id="ARBA00004173"/>
    </source>
</evidence>